<protein>
    <submittedName>
        <fullName evidence="2">4-hydroxy-tetrahydrodipicolinate synthase</fullName>
        <ecNumber evidence="2">4.3.3.7</ecNumber>
    </submittedName>
</protein>
<dbReference type="PIRSF" id="PIRSF001365">
    <property type="entry name" value="DHDPS"/>
    <property type="match status" value="1"/>
</dbReference>
<dbReference type="EC" id="4.3.3.7" evidence="2"/>
<dbReference type="InterPro" id="IPR013785">
    <property type="entry name" value="Aldolase_TIM"/>
</dbReference>
<proteinExistence type="predicted"/>
<dbReference type="CDD" id="cd00408">
    <property type="entry name" value="DHDPS-like"/>
    <property type="match status" value="1"/>
</dbReference>
<dbReference type="GO" id="GO:0008840">
    <property type="term" value="F:4-hydroxy-tetrahydrodipicolinate synthase activity"/>
    <property type="evidence" value="ECO:0007669"/>
    <property type="project" value="UniProtKB-EC"/>
</dbReference>
<dbReference type="SUPFAM" id="SSF51569">
    <property type="entry name" value="Aldolase"/>
    <property type="match status" value="1"/>
</dbReference>
<dbReference type="SMART" id="SM01130">
    <property type="entry name" value="DHDPS"/>
    <property type="match status" value="1"/>
</dbReference>
<evidence type="ECO:0000256" key="1">
    <source>
        <dbReference type="ARBA" id="ARBA00023239"/>
    </source>
</evidence>
<dbReference type="PRINTS" id="PR00146">
    <property type="entry name" value="DHPICSNTHASE"/>
</dbReference>
<reference evidence="2" key="1">
    <citation type="submission" date="2019-08" db="EMBL/GenBank/DDBJ databases">
        <authorList>
            <person name="Kucharzyk K."/>
            <person name="Murdoch R.W."/>
            <person name="Higgins S."/>
            <person name="Loffler F."/>
        </authorList>
    </citation>
    <scope>NUCLEOTIDE SEQUENCE</scope>
</reference>
<dbReference type="Pfam" id="PF00701">
    <property type="entry name" value="DHDPS"/>
    <property type="match status" value="1"/>
</dbReference>
<dbReference type="EMBL" id="VSSQ01037242">
    <property type="protein sequence ID" value="MPM89877.1"/>
    <property type="molecule type" value="Genomic_DNA"/>
</dbReference>
<organism evidence="2">
    <name type="scientific">bioreactor metagenome</name>
    <dbReference type="NCBI Taxonomy" id="1076179"/>
    <lineage>
        <taxon>unclassified sequences</taxon>
        <taxon>metagenomes</taxon>
        <taxon>ecological metagenomes</taxon>
    </lineage>
</organism>
<accession>A0A645DKS2</accession>
<sequence length="296" mass="32135">MSFTPKGIVVPIVTPLDKDGAFDEQAYRRLIDYLAVSGIHGVFPFGTTGEFYAFDDGFYRHMLEVTKDAVKGRMAIYAGANHITTAGAVRIAKMVERAGGIDALSVLTPMFISQTQHEVYEYYREIAGETGLPIVIYNNKPKTNVTVEPATIVKLAQIPNIVAVKDSTGDMTNLAEYLRLTRGLPFQVLAGRDTLIFGALCYGASGAIASCANVAPRVTVDIYEKYMAGDMQGALDAQFSLAALRIATGMGTFPVVLKEALAMIGYDCGECVKPIQALNAEQRVKLRQVLCDMKLL</sequence>
<evidence type="ECO:0000313" key="2">
    <source>
        <dbReference type="EMBL" id="MPM89877.1"/>
    </source>
</evidence>
<dbReference type="AlphaFoldDB" id="A0A645DKS2"/>
<name>A0A645DKS2_9ZZZZ</name>
<dbReference type="PANTHER" id="PTHR12128:SF66">
    <property type="entry name" value="4-HYDROXY-2-OXOGLUTARATE ALDOLASE, MITOCHONDRIAL"/>
    <property type="match status" value="1"/>
</dbReference>
<dbReference type="Gene3D" id="3.20.20.70">
    <property type="entry name" value="Aldolase class I"/>
    <property type="match status" value="1"/>
</dbReference>
<dbReference type="PANTHER" id="PTHR12128">
    <property type="entry name" value="DIHYDRODIPICOLINATE SYNTHASE"/>
    <property type="match status" value="1"/>
</dbReference>
<keyword evidence="1 2" id="KW-0456">Lyase</keyword>
<dbReference type="InterPro" id="IPR002220">
    <property type="entry name" value="DapA-like"/>
</dbReference>
<gene>
    <name evidence="2" type="primary">dapA_56</name>
    <name evidence="2" type="ORF">SDC9_136992</name>
</gene>
<comment type="caution">
    <text evidence="2">The sequence shown here is derived from an EMBL/GenBank/DDBJ whole genome shotgun (WGS) entry which is preliminary data.</text>
</comment>